<evidence type="ECO:0000313" key="3">
    <source>
        <dbReference type="Proteomes" id="UP000284109"/>
    </source>
</evidence>
<dbReference type="EMBL" id="QOCR01000001">
    <property type="protein sequence ID" value="RHW52231.1"/>
    <property type="molecule type" value="Genomic_DNA"/>
</dbReference>
<feature type="transmembrane region" description="Helical" evidence="1">
    <location>
        <begin position="88"/>
        <end position="106"/>
    </location>
</feature>
<dbReference type="AlphaFoldDB" id="A0A3R6VLM1"/>
<feature type="transmembrane region" description="Helical" evidence="1">
    <location>
        <begin position="118"/>
        <end position="141"/>
    </location>
</feature>
<keyword evidence="3" id="KW-1185">Reference proteome</keyword>
<dbReference type="InterPro" id="IPR024529">
    <property type="entry name" value="ECF_trnsprt_substrate-spec"/>
</dbReference>
<organism evidence="2 3">
    <name type="scientific">Bombilactobacillus bombi</name>
    <dbReference type="NCBI Taxonomy" id="1303590"/>
    <lineage>
        <taxon>Bacteria</taxon>
        <taxon>Bacillati</taxon>
        <taxon>Bacillota</taxon>
        <taxon>Bacilli</taxon>
        <taxon>Lactobacillales</taxon>
        <taxon>Lactobacillaceae</taxon>
        <taxon>Bombilactobacillus</taxon>
    </lineage>
</organism>
<dbReference type="RefSeq" id="WP_118900078.1">
    <property type="nucleotide sequence ID" value="NZ_QOCR01000001.1"/>
</dbReference>
<reference evidence="2 3" key="1">
    <citation type="submission" date="2018-07" db="EMBL/GenBank/DDBJ databases">
        <title>Genome sequences of six Lactobacillus spp. isolated from bumble bee guts.</title>
        <authorList>
            <person name="Motta E.V.S."/>
            <person name="Moran N.A."/>
        </authorList>
    </citation>
    <scope>NUCLEOTIDE SEQUENCE [LARGE SCALE GENOMIC DNA]</scope>
    <source>
        <strain evidence="2 3">BI-1.1</strain>
    </source>
</reference>
<dbReference type="Proteomes" id="UP000284109">
    <property type="component" value="Unassembled WGS sequence"/>
</dbReference>
<comment type="caution">
    <text evidence="2">The sequence shown here is derived from an EMBL/GenBank/DDBJ whole genome shotgun (WGS) entry which is preliminary data.</text>
</comment>
<protein>
    <submittedName>
        <fullName evidence="2">ECF transporter S component</fullName>
    </submittedName>
</protein>
<keyword evidence="1" id="KW-0472">Membrane</keyword>
<name>A0A3R6VLM1_9LACO</name>
<dbReference type="GO" id="GO:0022857">
    <property type="term" value="F:transmembrane transporter activity"/>
    <property type="evidence" value="ECO:0007669"/>
    <property type="project" value="InterPro"/>
</dbReference>
<evidence type="ECO:0000313" key="2">
    <source>
        <dbReference type="EMBL" id="RHW52231.1"/>
    </source>
</evidence>
<keyword evidence="1" id="KW-1133">Transmembrane helix</keyword>
<dbReference type="Pfam" id="PF12822">
    <property type="entry name" value="ECF_trnsprt"/>
    <property type="match status" value="1"/>
</dbReference>
<dbReference type="Gene3D" id="1.10.1760.20">
    <property type="match status" value="1"/>
</dbReference>
<feature type="transmembrane region" description="Helical" evidence="1">
    <location>
        <begin position="9"/>
        <end position="28"/>
    </location>
</feature>
<evidence type="ECO:0000256" key="1">
    <source>
        <dbReference type="SAM" id="Phobius"/>
    </source>
</evidence>
<feature type="transmembrane region" description="Helical" evidence="1">
    <location>
        <begin position="161"/>
        <end position="189"/>
    </location>
</feature>
<dbReference type="OrthoDB" id="9813540at2"/>
<proteinExistence type="predicted"/>
<sequence>MRKHKAYKLAIRAILIAIILVQSMTPFLGFIPLGLVNVTIIHLTVIVAAIVLGPGDGALVGLIWGLGTMIRAYSAPTSPLDTMVFTNPIIAVLPRILVGYLAGIIYRSTKNKIKSQTVRMALAAAIGSLTNTITVLGLMRLMFAGAMASAYKVTSGALNGVIMTVVATNGIPELIVAIIIVPMICLAVLRANKFLDN</sequence>
<gene>
    <name evidence="2" type="ORF">DS831_02575</name>
</gene>
<accession>A0A3R6VLM1</accession>
<keyword evidence="1" id="KW-0812">Transmembrane</keyword>